<keyword evidence="2" id="KW-0812">Transmembrane</keyword>
<feature type="region of interest" description="Disordered" evidence="1">
    <location>
        <begin position="1"/>
        <end position="68"/>
    </location>
</feature>
<dbReference type="RefSeq" id="WP_386352087.1">
    <property type="nucleotide sequence ID" value="NZ_JBHSFG010000087.1"/>
</dbReference>
<evidence type="ECO:0000259" key="3">
    <source>
        <dbReference type="Pfam" id="PF01757"/>
    </source>
</evidence>
<evidence type="ECO:0000256" key="2">
    <source>
        <dbReference type="SAM" id="Phobius"/>
    </source>
</evidence>
<feature type="transmembrane region" description="Helical" evidence="2">
    <location>
        <begin position="155"/>
        <end position="173"/>
    </location>
</feature>
<dbReference type="EC" id="2.3.1.-" evidence="4"/>
<evidence type="ECO:0000313" key="4">
    <source>
        <dbReference type="EMBL" id="MFC4470800.1"/>
    </source>
</evidence>
<dbReference type="InterPro" id="IPR002656">
    <property type="entry name" value="Acyl_transf_3_dom"/>
</dbReference>
<name>A0ABV8Z3M9_9ACTN</name>
<protein>
    <submittedName>
        <fullName evidence="4">Acyltransferase</fullName>
        <ecNumber evidence="4">2.3.1.-</ecNumber>
    </submittedName>
</protein>
<accession>A0ABV8Z3M9</accession>
<reference evidence="5" key="1">
    <citation type="journal article" date="2019" name="Int. J. Syst. Evol. Microbiol.">
        <title>The Global Catalogue of Microorganisms (GCM) 10K type strain sequencing project: providing services to taxonomists for standard genome sequencing and annotation.</title>
        <authorList>
            <consortium name="The Broad Institute Genomics Platform"/>
            <consortium name="The Broad Institute Genome Sequencing Center for Infectious Disease"/>
            <person name="Wu L."/>
            <person name="Ma J."/>
        </authorList>
    </citation>
    <scope>NUCLEOTIDE SEQUENCE [LARGE SCALE GENOMIC DNA]</scope>
    <source>
        <strain evidence="5">DT43</strain>
    </source>
</reference>
<feature type="transmembrane region" description="Helical" evidence="2">
    <location>
        <begin position="377"/>
        <end position="396"/>
    </location>
</feature>
<feature type="transmembrane region" description="Helical" evidence="2">
    <location>
        <begin position="417"/>
        <end position="436"/>
    </location>
</feature>
<feature type="domain" description="Acyltransferase 3" evidence="3">
    <location>
        <begin position="130"/>
        <end position="474"/>
    </location>
</feature>
<feature type="transmembrane region" description="Helical" evidence="2">
    <location>
        <begin position="194"/>
        <end position="212"/>
    </location>
</feature>
<keyword evidence="2" id="KW-0472">Membrane</keyword>
<keyword evidence="2" id="KW-1133">Transmembrane helix</keyword>
<dbReference type="Pfam" id="PF01757">
    <property type="entry name" value="Acyl_transf_3"/>
    <property type="match status" value="1"/>
</dbReference>
<sequence>MTQGQGYTEGAEEGTGAGASPYENSYWTSYEETYGQPYGQPHEGAYGQSYGQSHEGAYGQSYGNEHIPQAPQAPLATQAIPQQRWNETQPLPGAPGELVPEAASHGPAAEAPSDTRTKTKPSPSRPGRDRYLDLLRSIALVRVVVYHIFGWAWLTVLFPSMGVMFALAGALMARSLSRPAWGVIRGRIRRLLPPLWAFSAVVLAMMFVGGWNPSKDDGGLGWLGLVNYIIPIGAPPYPWQIGSKSGVLEQTWAVQAAGPLWYLRAYLWFVIASPLLLWAFRRVPWATLLAPLALTAVVGTGIVKIPGETGNAVTDFAVYGSCWILGMAHQEGVLKKIPRYAVVSVAALLMTFGLWWASGHLGPDGWDLNDIPLAQAAWSLGFVAILLQYSPSWQELPGRLARWDKLITLSNNRAVTIYLWHNLLIMATVPLLDILYQLPFMDDRLSNALTTTYTLWMFVLVWPLIGLMIVSVGWLEDLAAKRGPRLWPDGAKKGGSRGRSRSGSGSRGRARAR</sequence>
<feature type="compositionally biased region" description="Polar residues" evidence="1">
    <location>
        <begin position="22"/>
        <end position="31"/>
    </location>
</feature>
<gene>
    <name evidence="4" type="ORF">ACFPH6_40975</name>
</gene>
<dbReference type="EMBL" id="JBHSFG010000087">
    <property type="protein sequence ID" value="MFC4470800.1"/>
    <property type="molecule type" value="Genomic_DNA"/>
</dbReference>
<feature type="transmembrane region" description="Helical" evidence="2">
    <location>
        <begin position="285"/>
        <end position="303"/>
    </location>
</feature>
<dbReference type="Proteomes" id="UP001596012">
    <property type="component" value="Unassembled WGS sequence"/>
</dbReference>
<feature type="region of interest" description="Disordered" evidence="1">
    <location>
        <begin position="86"/>
        <end position="126"/>
    </location>
</feature>
<comment type="caution">
    <text evidence="4">The sequence shown here is derived from an EMBL/GenBank/DDBJ whole genome shotgun (WGS) entry which is preliminary data.</text>
</comment>
<feature type="transmembrane region" description="Helical" evidence="2">
    <location>
        <begin position="456"/>
        <end position="475"/>
    </location>
</feature>
<dbReference type="GO" id="GO:0016746">
    <property type="term" value="F:acyltransferase activity"/>
    <property type="evidence" value="ECO:0007669"/>
    <property type="project" value="UniProtKB-KW"/>
</dbReference>
<evidence type="ECO:0000256" key="1">
    <source>
        <dbReference type="SAM" id="MobiDB-lite"/>
    </source>
</evidence>
<organism evidence="4 5">
    <name type="scientific">Streptomyces xiangluensis</name>
    <dbReference type="NCBI Taxonomy" id="2665720"/>
    <lineage>
        <taxon>Bacteria</taxon>
        <taxon>Bacillati</taxon>
        <taxon>Actinomycetota</taxon>
        <taxon>Actinomycetes</taxon>
        <taxon>Kitasatosporales</taxon>
        <taxon>Streptomycetaceae</taxon>
        <taxon>Streptomyces</taxon>
    </lineage>
</organism>
<feature type="region of interest" description="Disordered" evidence="1">
    <location>
        <begin position="486"/>
        <end position="513"/>
    </location>
</feature>
<keyword evidence="4" id="KW-0808">Transferase</keyword>
<keyword evidence="4" id="KW-0012">Acyltransferase</keyword>
<feature type="transmembrane region" description="Helical" evidence="2">
    <location>
        <begin position="340"/>
        <end position="357"/>
    </location>
</feature>
<keyword evidence="5" id="KW-1185">Reference proteome</keyword>
<evidence type="ECO:0000313" key="5">
    <source>
        <dbReference type="Proteomes" id="UP001596012"/>
    </source>
</evidence>
<proteinExistence type="predicted"/>
<feature type="transmembrane region" description="Helical" evidence="2">
    <location>
        <begin position="261"/>
        <end position="280"/>
    </location>
</feature>